<protein>
    <submittedName>
        <fullName evidence="2">Methyltransferase type 11</fullName>
    </submittedName>
</protein>
<dbReference type="GO" id="GO:0008168">
    <property type="term" value="F:methyltransferase activity"/>
    <property type="evidence" value="ECO:0007669"/>
    <property type="project" value="UniProtKB-KW"/>
</dbReference>
<accession>B1J5R5</accession>
<dbReference type="InterPro" id="IPR029063">
    <property type="entry name" value="SAM-dependent_MTases_sf"/>
</dbReference>
<name>B1J5R5_PSEPW</name>
<dbReference type="CDD" id="cd02440">
    <property type="entry name" value="AdoMet_MTases"/>
    <property type="match status" value="1"/>
</dbReference>
<feature type="compositionally biased region" description="Low complexity" evidence="1">
    <location>
        <begin position="79"/>
        <end position="88"/>
    </location>
</feature>
<evidence type="ECO:0000256" key="1">
    <source>
        <dbReference type="SAM" id="MobiDB-lite"/>
    </source>
</evidence>
<keyword evidence="2" id="KW-0489">Methyltransferase</keyword>
<dbReference type="Pfam" id="PF13489">
    <property type="entry name" value="Methyltransf_23"/>
    <property type="match status" value="1"/>
</dbReference>
<reference evidence="2" key="1">
    <citation type="submission" date="2008-02" db="EMBL/GenBank/DDBJ databases">
        <title>Complete sequence of Psuedomonas putida W619.</title>
        <authorList>
            <consortium name="US DOE Joint Genome Institute"/>
            <person name="Copeland A."/>
            <person name="Lucas S."/>
            <person name="Lapidus A."/>
            <person name="Barry K."/>
            <person name="Detter J.C."/>
            <person name="Glavina del Rio T."/>
            <person name="Dalin E."/>
            <person name="Tice H."/>
            <person name="Pitluck S."/>
            <person name="Chain P."/>
            <person name="Malfatti S."/>
            <person name="Shin M."/>
            <person name="Vergez L."/>
            <person name="Schmutz J."/>
            <person name="Larimer F."/>
            <person name="Land M."/>
            <person name="Hauser L."/>
            <person name="Kyrpides N."/>
            <person name="Kim E."/>
            <person name="Taghavi S."/>
            <person name="Vangronsveld D."/>
            <person name="van der Lelie D."/>
            <person name="Richardson P."/>
        </authorList>
    </citation>
    <scope>NUCLEOTIDE SEQUENCE</scope>
    <source>
        <strain evidence="2">W619</strain>
    </source>
</reference>
<proteinExistence type="predicted"/>
<feature type="region of interest" description="Disordered" evidence="1">
    <location>
        <begin position="79"/>
        <end position="100"/>
    </location>
</feature>
<dbReference type="HOGENOM" id="CLU_591689_0_0_6"/>
<organism evidence="2">
    <name type="scientific">Pseudomonas putida (strain W619)</name>
    <dbReference type="NCBI Taxonomy" id="390235"/>
    <lineage>
        <taxon>Bacteria</taxon>
        <taxon>Pseudomonadati</taxon>
        <taxon>Pseudomonadota</taxon>
        <taxon>Gammaproteobacteria</taxon>
        <taxon>Pseudomonadales</taxon>
        <taxon>Pseudomonadaceae</taxon>
        <taxon>Pseudomonas</taxon>
    </lineage>
</organism>
<gene>
    <name evidence="2" type="ordered locus">PputW619_1388</name>
</gene>
<evidence type="ECO:0000313" key="2">
    <source>
        <dbReference type="EMBL" id="ACA71893.1"/>
    </source>
</evidence>
<keyword evidence="2" id="KW-0808">Transferase</keyword>
<dbReference type="STRING" id="390235.PputW619_1388"/>
<dbReference type="EMBL" id="CP000949">
    <property type="protein sequence ID" value="ACA71893.1"/>
    <property type="molecule type" value="Genomic_DNA"/>
</dbReference>
<dbReference type="eggNOG" id="COG2226">
    <property type="taxonomic scope" value="Bacteria"/>
</dbReference>
<dbReference type="SUPFAM" id="SSF53335">
    <property type="entry name" value="S-adenosyl-L-methionine-dependent methyltransferases"/>
    <property type="match status" value="1"/>
</dbReference>
<dbReference type="KEGG" id="ppw:PputW619_1388"/>
<dbReference type="OrthoDB" id="9801609at2"/>
<dbReference type="GO" id="GO:0032259">
    <property type="term" value="P:methylation"/>
    <property type="evidence" value="ECO:0007669"/>
    <property type="project" value="UniProtKB-KW"/>
</dbReference>
<dbReference type="AlphaFoldDB" id="B1J5R5"/>
<sequence>MNRWYWPLNPFEHVCIMTIDLKKLQKTIQAEVNRREYERVTASAGSANLPSDVPTDIVRSFELIDLEGVLPARPQAPVEPEVAATAPANDEAPQAQTPPPSLYRKLRALPVVGRYFGHPRVMNFLTRARQRPGGATLKNLFITLARAVVVRIPGALRLMHVLAVTRHLPERLNALEWHIADGSTRLRNVGVQVQDQTNQSLYTYGLAIQQNEQYLIERMRRLEQLVRQQTMTIAELQARPQASASGATLPAVAEAPGMPAELYLEFEANFRGSPEMIRERLKHNLSYFPVDPQWLTHPVLDLGCGRGEWLQLLKEQGIPAIGVDSNSAMIDSCKQAGLEVYMGDALDYLAAMPAHSLSGLTAFHIIEHLPLDVFIRLIDEALRVVRPGGAVLFETPNPENLITGACNFYVDPTHRNPLPPALVAFLLKARGFERVEIDRRHPADPALLLKGSDEAITGPLNGLLFGPQDYAAIGYAP</sequence>
<dbReference type="Gene3D" id="3.40.50.150">
    <property type="entry name" value="Vaccinia Virus protein VP39"/>
    <property type="match status" value="1"/>
</dbReference>
<dbReference type="PANTHER" id="PTHR43861">
    <property type="entry name" value="TRANS-ACONITATE 2-METHYLTRANSFERASE-RELATED"/>
    <property type="match status" value="1"/>
</dbReference>